<accession>A0ABU2BAL3</accession>
<dbReference type="EMBL" id="JAVDYF010000001">
    <property type="protein sequence ID" value="MDR7355401.1"/>
    <property type="molecule type" value="Genomic_DNA"/>
</dbReference>
<comment type="caution">
    <text evidence="3">The sequence shown here is derived from an EMBL/GenBank/DDBJ whole genome shotgun (WGS) entry which is preliminary data.</text>
</comment>
<evidence type="ECO:0000313" key="4">
    <source>
        <dbReference type="Proteomes" id="UP001183619"/>
    </source>
</evidence>
<evidence type="ECO:0000313" key="3">
    <source>
        <dbReference type="EMBL" id="MDR7355401.1"/>
    </source>
</evidence>
<evidence type="ECO:0000256" key="1">
    <source>
        <dbReference type="SAM" id="MobiDB-lite"/>
    </source>
</evidence>
<evidence type="ECO:0008006" key="5">
    <source>
        <dbReference type="Google" id="ProtNLM"/>
    </source>
</evidence>
<sequence length="502" mass="54766">MHLNTQYPLKSRTLAMVACVLLISGCATFSPNTSGNDPDTQPGAAETQSLIRPELKAARNENRKRHVAEEFPDHPIVISDDLAGIEASKHFFDSSETVIVAGPHPWDQLRAASIAVVSHAPMLSIDRDSRGQVLSEIQRLQSRYILTVGEVDLASTSGSLSVIEDPGTFEALGKLTAFQFERTPVIKPEDIPHALASLDYKKPAILEPSWLPAPAQKTNSGRTHAFPGQSKRDADTAPMVIATTHTSVAAMATARAYGANIRVLEDADPRYNIRSMQAVAGLSDQPLVALGSHFGSNDQLATRIALGERSRGFQPGRGARGTVFPHRLILGTELTQPNSPDTAPTPAHEWLNQQAQHPEMDITPAYFLTAENLPHWDAGSESYGIVTVDGVDTLEKLSTMLERANTGIYATANEEECATWLANFVADKRLPQKLFISKDAVVTNNRQELAFVGLVEEHNYSTIEHKPLPAHYYAGLVLSEKTQLTADDIEKLSPRPWLIKVA</sequence>
<reference evidence="3 4" key="1">
    <citation type="submission" date="2023-07" db="EMBL/GenBank/DDBJ databases">
        <title>Sequencing the genomes of 1000 actinobacteria strains.</title>
        <authorList>
            <person name="Klenk H.-P."/>
        </authorList>
    </citation>
    <scope>NUCLEOTIDE SEQUENCE [LARGE SCALE GENOMIC DNA]</scope>
    <source>
        <strain evidence="3 4">DSM 44508</strain>
    </source>
</reference>
<feature type="region of interest" description="Disordered" evidence="1">
    <location>
        <begin position="211"/>
        <end position="233"/>
    </location>
</feature>
<evidence type="ECO:0000256" key="2">
    <source>
        <dbReference type="SAM" id="SignalP"/>
    </source>
</evidence>
<dbReference type="Proteomes" id="UP001183619">
    <property type="component" value="Unassembled WGS sequence"/>
</dbReference>
<gene>
    <name evidence="3" type="ORF">J2S37_001939</name>
</gene>
<protein>
    <recommendedName>
        <fullName evidence="5">Cell wall binding repeat 2</fullName>
    </recommendedName>
</protein>
<keyword evidence="4" id="KW-1185">Reference proteome</keyword>
<name>A0ABU2BAL3_9CORY</name>
<feature type="chain" id="PRO_5045371269" description="Cell wall binding repeat 2" evidence="2">
    <location>
        <begin position="30"/>
        <end position="502"/>
    </location>
</feature>
<keyword evidence="2" id="KW-0732">Signal</keyword>
<proteinExistence type="predicted"/>
<organism evidence="3 4">
    <name type="scientific">Corynebacterium felinum</name>
    <dbReference type="NCBI Taxonomy" id="131318"/>
    <lineage>
        <taxon>Bacteria</taxon>
        <taxon>Bacillati</taxon>
        <taxon>Actinomycetota</taxon>
        <taxon>Actinomycetes</taxon>
        <taxon>Mycobacteriales</taxon>
        <taxon>Corynebacteriaceae</taxon>
        <taxon>Corynebacterium</taxon>
    </lineage>
</organism>
<feature type="signal peptide" evidence="2">
    <location>
        <begin position="1"/>
        <end position="29"/>
    </location>
</feature>